<dbReference type="PIRSF" id="PIRSF031890">
    <property type="entry name" value="UCP031890_transporter_Tim44"/>
    <property type="match status" value="1"/>
</dbReference>
<gene>
    <name evidence="3" type="ORF">F6X53_11850</name>
</gene>
<dbReference type="SMART" id="SM00978">
    <property type="entry name" value="Tim44"/>
    <property type="match status" value="1"/>
</dbReference>
<dbReference type="SUPFAM" id="SSF54427">
    <property type="entry name" value="NTF2-like"/>
    <property type="match status" value="1"/>
</dbReference>
<dbReference type="PANTHER" id="PTHR41542:SF1">
    <property type="entry name" value="BLL5807 PROTEIN"/>
    <property type="match status" value="1"/>
</dbReference>
<feature type="region of interest" description="Disordered" evidence="1">
    <location>
        <begin position="33"/>
        <end position="72"/>
    </location>
</feature>
<proteinExistence type="predicted"/>
<evidence type="ECO:0000256" key="1">
    <source>
        <dbReference type="SAM" id="MobiDB-lite"/>
    </source>
</evidence>
<dbReference type="InterPro" id="IPR016985">
    <property type="entry name" value="UCP031890_Tim44-rel"/>
</dbReference>
<dbReference type="NCBIfam" id="NF033779">
    <property type="entry name" value="Tim44_TimA_adap"/>
    <property type="match status" value="1"/>
</dbReference>
<dbReference type="RefSeq" id="WP_151000233.1">
    <property type="nucleotide sequence ID" value="NZ_BPQY01000201.1"/>
</dbReference>
<feature type="compositionally biased region" description="Basic and acidic residues" evidence="1">
    <location>
        <begin position="33"/>
        <end position="46"/>
    </location>
</feature>
<comment type="caution">
    <text evidence="3">The sequence shown here is derived from an EMBL/GenBank/DDBJ whole genome shotgun (WGS) entry which is preliminary data.</text>
</comment>
<evidence type="ECO:0000313" key="4">
    <source>
        <dbReference type="Proteomes" id="UP000474159"/>
    </source>
</evidence>
<evidence type="ECO:0000259" key="2">
    <source>
        <dbReference type="SMART" id="SM00978"/>
    </source>
</evidence>
<dbReference type="EMBL" id="VZZK01000010">
    <property type="protein sequence ID" value="KAB1079068.1"/>
    <property type="molecule type" value="Genomic_DNA"/>
</dbReference>
<feature type="domain" description="Tim44-like" evidence="2">
    <location>
        <begin position="94"/>
        <end position="240"/>
    </location>
</feature>
<reference evidence="3 4" key="1">
    <citation type="submission" date="2019-09" db="EMBL/GenBank/DDBJ databases">
        <title>YIM 48816 draft genome.</title>
        <authorList>
            <person name="Jiang L."/>
        </authorList>
    </citation>
    <scope>NUCLEOTIDE SEQUENCE [LARGE SCALE GENOMIC DNA]</scope>
    <source>
        <strain evidence="3 4">YIM 48816</strain>
    </source>
</reference>
<dbReference type="InterPro" id="IPR032710">
    <property type="entry name" value="NTF2-like_dom_sf"/>
</dbReference>
<accession>A0A6L3SYD6</accession>
<dbReference type="OrthoDB" id="9798618at2"/>
<dbReference type="PANTHER" id="PTHR41542">
    <property type="entry name" value="BLL5807 PROTEIN"/>
    <property type="match status" value="1"/>
</dbReference>
<evidence type="ECO:0000313" key="3">
    <source>
        <dbReference type="EMBL" id="KAB1079068.1"/>
    </source>
</evidence>
<dbReference type="AlphaFoldDB" id="A0A6L3SYD6"/>
<dbReference type="Gene3D" id="3.10.450.240">
    <property type="match status" value="1"/>
</dbReference>
<dbReference type="Proteomes" id="UP000474159">
    <property type="component" value="Unassembled WGS sequence"/>
</dbReference>
<sequence>MQDSFDITTIIFLALAVFVIWRLRSVLGQKTGAERSPFKPVDRSRTEPPAGRTDGDNVVRLPGAERAPAPDRAQAATVAEARDWRGIAEPGSPVIRGLEAIVQVEPAFDPRAFIEGAKGAYETIVIAFAKGDRKTLRTLLSREVGEGFERAISEREKARQSVETTFVSIDKAEIVSVDVRNRVAQITVRFLSNLITATRNAEGVVVDGSAETVVEVPDVWTFARTLGSRDPNWQLVATEAGN</sequence>
<dbReference type="Pfam" id="PF04280">
    <property type="entry name" value="Tim44"/>
    <property type="match status" value="1"/>
</dbReference>
<organism evidence="3 4">
    <name type="scientific">Methylobacterium soli</name>
    <dbReference type="NCBI Taxonomy" id="553447"/>
    <lineage>
        <taxon>Bacteria</taxon>
        <taxon>Pseudomonadati</taxon>
        <taxon>Pseudomonadota</taxon>
        <taxon>Alphaproteobacteria</taxon>
        <taxon>Hyphomicrobiales</taxon>
        <taxon>Methylobacteriaceae</taxon>
        <taxon>Methylobacterium</taxon>
    </lineage>
</organism>
<protein>
    <submittedName>
        <fullName evidence="3">Tim44 domain-containing protein</fullName>
    </submittedName>
</protein>
<keyword evidence="4" id="KW-1185">Reference proteome</keyword>
<name>A0A6L3SYD6_9HYPH</name>
<dbReference type="InterPro" id="IPR007379">
    <property type="entry name" value="Tim44-like_dom"/>
</dbReference>